<keyword evidence="4" id="KW-1185">Reference proteome</keyword>
<dbReference type="InterPro" id="IPR008928">
    <property type="entry name" value="6-hairpin_glycosidase_sf"/>
</dbReference>
<name>A0A5M3MZH7_CONPW</name>
<dbReference type="Pfam" id="PF07944">
    <property type="entry name" value="Beta-AFase-like_GH127_cat"/>
    <property type="match status" value="1"/>
</dbReference>
<proteinExistence type="predicted"/>
<dbReference type="RefSeq" id="XP_007766220.1">
    <property type="nucleotide sequence ID" value="XM_007768030.1"/>
</dbReference>
<dbReference type="PANTHER" id="PTHR31151">
    <property type="entry name" value="PROLINE-TRNA LIGASE (DUF1680)"/>
    <property type="match status" value="1"/>
</dbReference>
<reference evidence="4" key="1">
    <citation type="journal article" date="2012" name="Science">
        <title>The Paleozoic origin of enzymatic lignin decomposition reconstructed from 31 fungal genomes.</title>
        <authorList>
            <person name="Floudas D."/>
            <person name="Binder M."/>
            <person name="Riley R."/>
            <person name="Barry K."/>
            <person name="Blanchette R.A."/>
            <person name="Henrissat B."/>
            <person name="Martinez A.T."/>
            <person name="Otillar R."/>
            <person name="Spatafora J.W."/>
            <person name="Yadav J.S."/>
            <person name="Aerts A."/>
            <person name="Benoit I."/>
            <person name="Boyd A."/>
            <person name="Carlson A."/>
            <person name="Copeland A."/>
            <person name="Coutinho P.M."/>
            <person name="de Vries R.P."/>
            <person name="Ferreira P."/>
            <person name="Findley K."/>
            <person name="Foster B."/>
            <person name="Gaskell J."/>
            <person name="Glotzer D."/>
            <person name="Gorecki P."/>
            <person name="Heitman J."/>
            <person name="Hesse C."/>
            <person name="Hori C."/>
            <person name="Igarashi K."/>
            <person name="Jurgens J.A."/>
            <person name="Kallen N."/>
            <person name="Kersten P."/>
            <person name="Kohler A."/>
            <person name="Kuees U."/>
            <person name="Kumar T.K.A."/>
            <person name="Kuo A."/>
            <person name="LaButti K."/>
            <person name="Larrondo L.F."/>
            <person name="Lindquist E."/>
            <person name="Ling A."/>
            <person name="Lombard V."/>
            <person name="Lucas S."/>
            <person name="Lundell T."/>
            <person name="Martin R."/>
            <person name="McLaughlin D.J."/>
            <person name="Morgenstern I."/>
            <person name="Morin E."/>
            <person name="Murat C."/>
            <person name="Nagy L.G."/>
            <person name="Nolan M."/>
            <person name="Ohm R.A."/>
            <person name="Patyshakuliyeva A."/>
            <person name="Rokas A."/>
            <person name="Ruiz-Duenas F.J."/>
            <person name="Sabat G."/>
            <person name="Salamov A."/>
            <person name="Samejima M."/>
            <person name="Schmutz J."/>
            <person name="Slot J.C."/>
            <person name="St John F."/>
            <person name="Stenlid J."/>
            <person name="Sun H."/>
            <person name="Sun S."/>
            <person name="Syed K."/>
            <person name="Tsang A."/>
            <person name="Wiebenga A."/>
            <person name="Young D."/>
            <person name="Pisabarro A."/>
            <person name="Eastwood D.C."/>
            <person name="Martin F."/>
            <person name="Cullen D."/>
            <person name="Grigoriev I.V."/>
            <person name="Hibbett D.S."/>
        </authorList>
    </citation>
    <scope>NUCLEOTIDE SEQUENCE [LARGE SCALE GENOMIC DNA]</scope>
    <source>
        <strain evidence="4">RWD-64-598 SS2</strain>
    </source>
</reference>
<organism evidence="3 4">
    <name type="scientific">Coniophora puteana (strain RWD-64-598)</name>
    <name type="common">Brown rot fungus</name>
    <dbReference type="NCBI Taxonomy" id="741705"/>
    <lineage>
        <taxon>Eukaryota</taxon>
        <taxon>Fungi</taxon>
        <taxon>Dikarya</taxon>
        <taxon>Basidiomycota</taxon>
        <taxon>Agaricomycotina</taxon>
        <taxon>Agaricomycetes</taxon>
        <taxon>Agaricomycetidae</taxon>
        <taxon>Boletales</taxon>
        <taxon>Coniophorineae</taxon>
        <taxon>Coniophoraceae</taxon>
        <taxon>Coniophora</taxon>
    </lineage>
</organism>
<accession>A0A5M3MZH7</accession>
<dbReference type="KEGG" id="cput:CONPUDRAFT_120534"/>
<evidence type="ECO:0000259" key="2">
    <source>
        <dbReference type="Pfam" id="PF20736"/>
    </source>
</evidence>
<dbReference type="SUPFAM" id="SSF48208">
    <property type="entry name" value="Six-hairpin glycosidases"/>
    <property type="match status" value="1"/>
</dbReference>
<dbReference type="AlphaFoldDB" id="A0A5M3MZH7"/>
<dbReference type="GO" id="GO:0005975">
    <property type="term" value="P:carbohydrate metabolic process"/>
    <property type="evidence" value="ECO:0007669"/>
    <property type="project" value="InterPro"/>
</dbReference>
<dbReference type="Proteomes" id="UP000053558">
    <property type="component" value="Unassembled WGS sequence"/>
</dbReference>
<dbReference type="GeneID" id="19199550"/>
<comment type="caution">
    <text evidence="3">The sequence shown here is derived from an EMBL/GenBank/DDBJ whole genome shotgun (WGS) entry which is preliminary data.</text>
</comment>
<gene>
    <name evidence="3" type="ORF">CONPUDRAFT_120534</name>
</gene>
<dbReference type="OMA" id="RGIWARC"/>
<dbReference type="Pfam" id="PF20736">
    <property type="entry name" value="Glyco_hydro127M"/>
    <property type="match status" value="1"/>
</dbReference>
<feature type="domain" description="Non-reducing end beta-L-arabinofuranosidase-like GH127 catalytic" evidence="1">
    <location>
        <begin position="156"/>
        <end position="295"/>
    </location>
</feature>
<dbReference type="PANTHER" id="PTHR31151:SF0">
    <property type="entry name" value="PROLINE-TRNA LIGASE (DUF1680)"/>
    <property type="match status" value="1"/>
</dbReference>
<dbReference type="OrthoDB" id="5358475at2759"/>
<evidence type="ECO:0000313" key="4">
    <source>
        <dbReference type="Proteomes" id="UP000053558"/>
    </source>
</evidence>
<dbReference type="InterPro" id="IPR012878">
    <property type="entry name" value="Beta-AFase-like_GH127_cat"/>
</dbReference>
<dbReference type="EMBL" id="JH711575">
    <property type="protein sequence ID" value="EIW84552.1"/>
    <property type="molecule type" value="Genomic_DNA"/>
</dbReference>
<evidence type="ECO:0000259" key="1">
    <source>
        <dbReference type="Pfam" id="PF07944"/>
    </source>
</evidence>
<feature type="domain" description="Non-reducing end beta-L-arabinofuranosidase-like GH127 middle" evidence="2">
    <location>
        <begin position="318"/>
        <end position="392"/>
    </location>
</feature>
<evidence type="ECO:0000313" key="3">
    <source>
        <dbReference type="EMBL" id="EIW84552.1"/>
    </source>
</evidence>
<protein>
    <submittedName>
        <fullName evidence="3">Uncharacterized protein</fullName>
    </submittedName>
</protein>
<dbReference type="InterPro" id="IPR049046">
    <property type="entry name" value="Beta-AFase-like_GH127_middle"/>
</dbReference>
<sequence>MDFVFANQDSSGWIGPEVFDLTKPRYLWGRYLFLFGVIQLIEYDPSIADSAIPQIWKFVELAHTMLQNNEGMDIWGQTRWGDFVMVLEWLYEHYPNDNEDLLVDTMSLLKANGTRWDEVLSQSVFPTVAVENLPNPFNNPLVWHGVNMAEGLKSGAAAYRYTHNETLLDLMSNGWDLLFEYHGRPSGIFAADEHLAGLQAIRGTELCVIVETMFTGSYLFQVSGDTKFADRAERIAYNALPAQLTGTMWSRQYLQEQNQVAARNMTDNPFPSDGPYSNVFGLEPNYPCCTVNHPQGYPKFVTNAFVTTPDKSSLVHVYLGPFATQTTLANNNNVNVSVDTMYPFADTLTTTINADQAFTYYVRVPSWVPNATIAVNGGNPEAVSPQNGLQSIQVGAGTTTLVMDVTPEITLEQRPENSIAVHRGPLHYAFDISRNYTVLKQNAMQPLAVDLQFLYTDTWEYAIDPDTITFNYDPPANGTLPSPIYDHELPPMSMTVTACQITWGLGGETFADSPPENATCSGSPMNITLWPYGATKLRIGEFPTFKAND</sequence>